<dbReference type="KEGG" id="nau:109230788"/>
<dbReference type="AlphaFoldDB" id="A0A1J6IJN9"/>
<dbReference type="Gramene" id="OIS99098">
    <property type="protein sequence ID" value="OIS99098"/>
    <property type="gene ID" value="A4A49_09127"/>
</dbReference>
<accession>A0A1J6IJN9</accession>
<proteinExistence type="predicted"/>
<comment type="caution">
    <text evidence="2">The sequence shown here is derived from an EMBL/GenBank/DDBJ whole genome shotgun (WGS) entry which is preliminary data.</text>
</comment>
<dbReference type="Proteomes" id="UP000187609">
    <property type="component" value="Unassembled WGS sequence"/>
</dbReference>
<dbReference type="EMBL" id="MJEQ01037190">
    <property type="protein sequence ID" value="OIS99098.1"/>
    <property type="molecule type" value="Genomic_DNA"/>
</dbReference>
<dbReference type="InterPro" id="IPR007374">
    <property type="entry name" value="ASCH_domain"/>
</dbReference>
<dbReference type="PANTHER" id="PTHR34204:SF2">
    <property type="entry name" value="RNA-BINDING ASCH DOMAIN PROTEIN"/>
    <property type="match status" value="1"/>
</dbReference>
<dbReference type="OMA" id="DLTRDFC"/>
<dbReference type="OrthoDB" id="112749at2759"/>
<keyword evidence="3" id="KW-1185">Reference proteome</keyword>
<dbReference type="PANTHER" id="PTHR34204">
    <property type="entry name" value="RNA-BINDING ASCH DOMAIN PROTEIN"/>
    <property type="match status" value="1"/>
</dbReference>
<dbReference type="Pfam" id="PF04266">
    <property type="entry name" value="ASCH"/>
    <property type="match status" value="1"/>
</dbReference>
<reference evidence="2" key="1">
    <citation type="submission" date="2016-11" db="EMBL/GenBank/DDBJ databases">
        <title>The genome of Nicotiana attenuata.</title>
        <authorList>
            <person name="Xu S."/>
            <person name="Brockmoeller T."/>
            <person name="Gaquerel E."/>
            <person name="Navarro A."/>
            <person name="Kuhl H."/>
            <person name="Gase K."/>
            <person name="Ling Z."/>
            <person name="Zhou W."/>
            <person name="Kreitzer C."/>
            <person name="Stanke M."/>
            <person name="Tang H."/>
            <person name="Lyons E."/>
            <person name="Pandey P."/>
            <person name="Pandey S.P."/>
            <person name="Timmermann B."/>
            <person name="Baldwin I.T."/>
        </authorList>
    </citation>
    <scope>NUCLEOTIDE SEQUENCE [LARGE SCALE GENOMIC DNA]</scope>
    <source>
        <strain evidence="2">UT</strain>
    </source>
</reference>
<evidence type="ECO:0000259" key="1">
    <source>
        <dbReference type="SMART" id="SM01022"/>
    </source>
</evidence>
<dbReference type="SUPFAM" id="SSF88697">
    <property type="entry name" value="PUA domain-like"/>
    <property type="match status" value="1"/>
</dbReference>
<dbReference type="CDD" id="cd06555">
    <property type="entry name" value="ASCH_PF0470_like"/>
    <property type="match status" value="1"/>
</dbReference>
<dbReference type="InterPro" id="IPR015947">
    <property type="entry name" value="PUA-like_sf"/>
</dbReference>
<gene>
    <name evidence="2" type="ORF">A4A49_09127</name>
</gene>
<evidence type="ECO:0000313" key="2">
    <source>
        <dbReference type="EMBL" id="OIS99098.1"/>
    </source>
</evidence>
<dbReference type="SMART" id="SM01022">
    <property type="entry name" value="ASCH"/>
    <property type="match status" value="1"/>
</dbReference>
<organism evidence="2 3">
    <name type="scientific">Nicotiana attenuata</name>
    <name type="common">Coyote tobacco</name>
    <dbReference type="NCBI Taxonomy" id="49451"/>
    <lineage>
        <taxon>Eukaryota</taxon>
        <taxon>Viridiplantae</taxon>
        <taxon>Streptophyta</taxon>
        <taxon>Embryophyta</taxon>
        <taxon>Tracheophyta</taxon>
        <taxon>Spermatophyta</taxon>
        <taxon>Magnoliopsida</taxon>
        <taxon>eudicotyledons</taxon>
        <taxon>Gunneridae</taxon>
        <taxon>Pentapetalae</taxon>
        <taxon>asterids</taxon>
        <taxon>lamiids</taxon>
        <taxon>Solanales</taxon>
        <taxon>Solanaceae</taxon>
        <taxon>Nicotianoideae</taxon>
        <taxon>Nicotianeae</taxon>
        <taxon>Nicotiana</taxon>
    </lineage>
</organism>
<dbReference type="SMR" id="A0A1J6IJN9"/>
<name>A0A1J6IJN9_NICAT</name>
<sequence length="267" mass="29701">MENQPAATPGQGVSLLLKDCIEELLRFTLSSSIDGTLEIDIGLSKDYCTTLLLDDSSNPFPNSTDLSEGVPPYPLYKCLAASLYQAISSEALPRTEHKLAVMQESCSSKQMQEEWTSLIRKKGSHLLNVLKSVDFELHVQEPYFSLLRSGQKTIEGRCAVGHYNKIEPGAFILFNKCLLLKVQDVHHYHSFCEMLEAENLQDLLPGVDTIEEGVQVYRKFYSKEKERSNGVLAICVQKPVSQPSICLSSVLSVSILSALCILTLEIQ</sequence>
<dbReference type="STRING" id="49451.A0A1J6IJN9"/>
<evidence type="ECO:0000313" key="3">
    <source>
        <dbReference type="Proteomes" id="UP000187609"/>
    </source>
</evidence>
<dbReference type="Gene3D" id="2.30.130.30">
    <property type="entry name" value="Hypothetical protein"/>
    <property type="match status" value="1"/>
</dbReference>
<feature type="domain" description="ASCH" evidence="1">
    <location>
        <begin position="137"/>
        <end position="240"/>
    </location>
</feature>
<protein>
    <recommendedName>
        <fullName evidence="1">ASCH domain-containing protein</fullName>
    </recommendedName>
</protein>